<reference evidence="2" key="2">
    <citation type="journal article" date="2011" name="Proc. Natl. Acad. Sci. U.S.A.">
        <title>Obligate biotrophy features unraveled by the genomic analysis of rust fungi.</title>
        <authorList>
            <person name="Duplessis S."/>
            <person name="Cuomo C.A."/>
            <person name="Lin Y.-C."/>
            <person name="Aerts A."/>
            <person name="Tisserant E."/>
            <person name="Veneault-Fourrey C."/>
            <person name="Joly D.L."/>
            <person name="Hacquard S."/>
            <person name="Amselem J."/>
            <person name="Cantarel B.L."/>
            <person name="Chiu R."/>
            <person name="Coutinho P.M."/>
            <person name="Feau N."/>
            <person name="Field M."/>
            <person name="Frey P."/>
            <person name="Gelhaye E."/>
            <person name="Goldberg J."/>
            <person name="Grabherr M.G."/>
            <person name="Kodira C.D."/>
            <person name="Kohler A."/>
            <person name="Kuees U."/>
            <person name="Lindquist E.A."/>
            <person name="Lucas S.M."/>
            <person name="Mago R."/>
            <person name="Mauceli E."/>
            <person name="Morin E."/>
            <person name="Murat C."/>
            <person name="Pangilinan J.L."/>
            <person name="Park R."/>
            <person name="Pearson M."/>
            <person name="Quesneville H."/>
            <person name="Rouhier N."/>
            <person name="Sakthikumar S."/>
            <person name="Salamov A.A."/>
            <person name="Schmutz J."/>
            <person name="Selles B."/>
            <person name="Shapiro H."/>
            <person name="Tanguay P."/>
            <person name="Tuskan G.A."/>
            <person name="Henrissat B."/>
            <person name="Van de Peer Y."/>
            <person name="Rouze P."/>
            <person name="Ellis J.G."/>
            <person name="Dodds P.N."/>
            <person name="Schein J.E."/>
            <person name="Zhong S."/>
            <person name="Hamelin R.C."/>
            <person name="Grigoriev I.V."/>
            <person name="Szabo L.J."/>
            <person name="Martin F."/>
        </authorList>
    </citation>
    <scope>NUCLEOTIDE SEQUENCE [LARGE SCALE GENOMIC DNA]</scope>
    <source>
        <strain evidence="2">CRL 75-36-700-3 / race SCCL</strain>
    </source>
</reference>
<gene>
    <name evidence="1" type="ORF">PGTG_18826</name>
</gene>
<sequence>MPKMLKDSEKRLPFFRQRLPTTVSGRPLGVVF</sequence>
<evidence type="ECO:0000313" key="2">
    <source>
        <dbReference type="Proteomes" id="UP000008783"/>
    </source>
</evidence>
<dbReference type="Proteomes" id="UP000008783">
    <property type="component" value="Unassembled WGS sequence"/>
</dbReference>
<evidence type="ECO:0000313" key="1">
    <source>
        <dbReference type="EMBL" id="EFP92648.1"/>
    </source>
</evidence>
<reference key="1">
    <citation type="submission" date="2007-01" db="EMBL/GenBank/DDBJ databases">
        <title>The Genome Sequence of Puccinia graminis f. sp. tritici Strain CRL 75-36-700-3.</title>
        <authorList>
            <consortium name="The Broad Institute Genome Sequencing Platform"/>
            <person name="Birren B."/>
            <person name="Lander E."/>
            <person name="Galagan J."/>
            <person name="Nusbaum C."/>
            <person name="Devon K."/>
            <person name="Cuomo C."/>
            <person name="Jaffe D."/>
            <person name="Butler J."/>
            <person name="Alvarez P."/>
            <person name="Gnerre S."/>
            <person name="Grabherr M."/>
            <person name="Mauceli E."/>
            <person name="Brockman W."/>
            <person name="Young S."/>
            <person name="LaButti K."/>
            <person name="Sykes S."/>
            <person name="DeCaprio D."/>
            <person name="Crawford M."/>
            <person name="Koehrsen M."/>
            <person name="Engels R."/>
            <person name="Montgomery P."/>
            <person name="Pearson M."/>
            <person name="Howarth C."/>
            <person name="Larson L."/>
            <person name="White J."/>
            <person name="Zeng Q."/>
            <person name="Kodira C."/>
            <person name="Yandava C."/>
            <person name="Alvarado L."/>
            <person name="O'Leary S."/>
            <person name="Szabo L."/>
            <person name="Dean R."/>
            <person name="Schein J."/>
        </authorList>
    </citation>
    <scope>NUCLEOTIDE SEQUENCE</scope>
    <source>
        <strain>CRL 75-36-700-3</strain>
    </source>
</reference>
<dbReference type="KEGG" id="pgr:PGTG_18826"/>
<proteinExistence type="predicted"/>
<dbReference type="EMBL" id="DS178369">
    <property type="protein sequence ID" value="EFP92648.1"/>
    <property type="molecule type" value="Genomic_DNA"/>
</dbReference>
<dbReference type="VEuPathDB" id="FungiDB:PGTG_18826"/>
<dbReference type="GeneID" id="10538976"/>
<dbReference type="HOGENOM" id="CLU_3392504_0_0_1"/>
<keyword evidence="2" id="KW-1185">Reference proteome</keyword>
<name>E3L7X3_PUCGT</name>
<dbReference type="AlphaFoldDB" id="E3L7X3"/>
<accession>E3L7X3</accession>
<organism evidence="1 2">
    <name type="scientific">Puccinia graminis f. sp. tritici (strain CRL 75-36-700-3 / race SCCL)</name>
    <name type="common">Black stem rust fungus</name>
    <dbReference type="NCBI Taxonomy" id="418459"/>
    <lineage>
        <taxon>Eukaryota</taxon>
        <taxon>Fungi</taxon>
        <taxon>Dikarya</taxon>
        <taxon>Basidiomycota</taxon>
        <taxon>Pucciniomycotina</taxon>
        <taxon>Pucciniomycetes</taxon>
        <taxon>Pucciniales</taxon>
        <taxon>Pucciniaceae</taxon>
        <taxon>Puccinia</taxon>
    </lineage>
</organism>
<dbReference type="RefSeq" id="XP_003337067.1">
    <property type="nucleotide sequence ID" value="XM_003337019.1"/>
</dbReference>
<dbReference type="InParanoid" id="E3L7X3"/>
<protein>
    <submittedName>
        <fullName evidence="1">Uncharacterized protein</fullName>
    </submittedName>
</protein>